<organism evidence="5 6">
    <name type="scientific">Candidatus Phycosocius spiralis</name>
    <dbReference type="NCBI Taxonomy" id="2815099"/>
    <lineage>
        <taxon>Bacteria</taxon>
        <taxon>Pseudomonadati</taxon>
        <taxon>Pseudomonadota</taxon>
        <taxon>Alphaproteobacteria</taxon>
        <taxon>Caulobacterales</taxon>
        <taxon>Caulobacterales incertae sedis</taxon>
        <taxon>Candidatus Phycosocius</taxon>
    </lineage>
</organism>
<dbReference type="InterPro" id="IPR028081">
    <property type="entry name" value="Leu-bd"/>
</dbReference>
<dbReference type="CDD" id="cd06339">
    <property type="entry name" value="PBP1_YraM_LppC_lipoprotein-like"/>
    <property type="match status" value="1"/>
</dbReference>
<dbReference type="Pfam" id="PF13458">
    <property type="entry name" value="Peripla_BP_6"/>
    <property type="match status" value="1"/>
</dbReference>
<dbReference type="PANTHER" id="PTHR30483">
    <property type="entry name" value="LEUCINE-SPECIFIC-BINDING PROTEIN"/>
    <property type="match status" value="1"/>
</dbReference>
<comment type="similarity">
    <text evidence="1">Belongs to the leucine-binding protein family.</text>
</comment>
<evidence type="ECO:0000256" key="3">
    <source>
        <dbReference type="ARBA" id="ARBA00022970"/>
    </source>
</evidence>
<evidence type="ECO:0000259" key="4">
    <source>
        <dbReference type="Pfam" id="PF13458"/>
    </source>
</evidence>
<sequence>MVRVALLAPFASSNPAIQNEALALHNAAELALFEQGDSTMLLMPIDSGDTPESARTAAIEAIRSGADFVLGPLFASGVGAIAPYSRANNVAMFSFSTDISEAGRTIYVLTFLPEDEARNIVRYAGQRGIKRLIVLAPEGRYGDRVSTAARETASAMGLKILVDQRYDPRSSGLDSAIEASRRVARMIGTGRENAILIPERGPVLRSIVQTLTEAGASSRNVRYLGTGLWNDAEVLSDVRMEGAWFVTPDFGARAGFEARFNEAYQQKPTRLAGIAYDATAMLARMTKGGNKSGASPRAIEAPEGFSGVDGLFRFKAHVVERGMAVNEVVARRSKVVQEAPQSFLP</sequence>
<dbReference type="Gene3D" id="3.40.50.2300">
    <property type="match status" value="2"/>
</dbReference>
<reference evidence="5" key="1">
    <citation type="submission" date="2021-05" db="EMBL/GenBank/DDBJ databases">
        <authorList>
            <person name="Tanabe Y."/>
        </authorList>
    </citation>
    <scope>NUCLEOTIDE SEQUENCE</scope>
    <source>
        <strain evidence="5">BOTRYCO-1</strain>
    </source>
</reference>
<protein>
    <submittedName>
        <fullName evidence="5">Penicillin-binding protein activator</fullName>
    </submittedName>
</protein>
<keyword evidence="3" id="KW-0813">Transport</keyword>
<evidence type="ECO:0000313" key="6">
    <source>
        <dbReference type="Proteomes" id="UP001161064"/>
    </source>
</evidence>
<dbReference type="InterPro" id="IPR028082">
    <property type="entry name" value="Peripla_BP_I"/>
</dbReference>
<dbReference type="PANTHER" id="PTHR30483:SF6">
    <property type="entry name" value="PERIPLASMIC BINDING PROTEIN OF ABC TRANSPORTER FOR NATURAL AMINO ACIDS"/>
    <property type="match status" value="1"/>
</dbReference>
<gene>
    <name evidence="5" type="ORF">PsB1_0570</name>
</gene>
<evidence type="ECO:0000256" key="2">
    <source>
        <dbReference type="ARBA" id="ARBA00022729"/>
    </source>
</evidence>
<reference evidence="5" key="2">
    <citation type="journal article" date="2023" name="ISME Commun">
        <title>Characterization of a bloom-associated alphaproteobacterial lineage, 'Candidatus Phycosocius': insights into freshwater algal-bacterial interactions.</title>
        <authorList>
            <person name="Tanabe Y."/>
            <person name="Yamaguchi H."/>
            <person name="Yoshida M."/>
            <person name="Kai A."/>
            <person name="Okazaki Y."/>
        </authorList>
    </citation>
    <scope>NUCLEOTIDE SEQUENCE</scope>
    <source>
        <strain evidence="5">BOTRYCO-1</strain>
    </source>
</reference>
<keyword evidence="6" id="KW-1185">Reference proteome</keyword>
<accession>A0ABQ4PTS7</accession>
<dbReference type="Proteomes" id="UP001161064">
    <property type="component" value="Unassembled WGS sequence"/>
</dbReference>
<evidence type="ECO:0000313" key="5">
    <source>
        <dbReference type="EMBL" id="GIU66416.1"/>
    </source>
</evidence>
<keyword evidence="2" id="KW-0732">Signal</keyword>
<name>A0ABQ4PTS7_9PROT</name>
<dbReference type="EMBL" id="BPFZ01000002">
    <property type="protein sequence ID" value="GIU66416.1"/>
    <property type="molecule type" value="Genomic_DNA"/>
</dbReference>
<evidence type="ECO:0000256" key="1">
    <source>
        <dbReference type="ARBA" id="ARBA00010062"/>
    </source>
</evidence>
<proteinExistence type="inferred from homology"/>
<comment type="caution">
    <text evidence="5">The sequence shown here is derived from an EMBL/GenBank/DDBJ whole genome shotgun (WGS) entry which is preliminary data.</text>
</comment>
<dbReference type="InterPro" id="IPR051010">
    <property type="entry name" value="BCAA_transport"/>
</dbReference>
<feature type="domain" description="Leucine-binding protein" evidence="4">
    <location>
        <begin position="3"/>
        <end position="313"/>
    </location>
</feature>
<dbReference type="SUPFAM" id="SSF53822">
    <property type="entry name" value="Periplasmic binding protein-like I"/>
    <property type="match status" value="1"/>
</dbReference>
<keyword evidence="3" id="KW-0029">Amino-acid transport</keyword>